<comment type="caution">
    <text evidence="1">The sequence shown here is derived from an EMBL/GenBank/DDBJ whole genome shotgun (WGS) entry which is preliminary data.</text>
</comment>
<accession>A0AAD7AIS3</accession>
<dbReference type="AlphaFoldDB" id="A0AAD7AIS3"/>
<dbReference type="EMBL" id="JARIHO010000006">
    <property type="protein sequence ID" value="KAJ7359706.1"/>
    <property type="molecule type" value="Genomic_DNA"/>
</dbReference>
<protein>
    <submittedName>
        <fullName evidence="1">Uncharacterized protein</fullName>
    </submittedName>
</protein>
<keyword evidence="2" id="KW-1185">Reference proteome</keyword>
<evidence type="ECO:0000313" key="1">
    <source>
        <dbReference type="EMBL" id="KAJ7359706.1"/>
    </source>
</evidence>
<organism evidence="1 2">
    <name type="scientific">Mycena albidolilacea</name>
    <dbReference type="NCBI Taxonomy" id="1033008"/>
    <lineage>
        <taxon>Eukaryota</taxon>
        <taxon>Fungi</taxon>
        <taxon>Dikarya</taxon>
        <taxon>Basidiomycota</taxon>
        <taxon>Agaricomycotina</taxon>
        <taxon>Agaricomycetes</taxon>
        <taxon>Agaricomycetidae</taxon>
        <taxon>Agaricales</taxon>
        <taxon>Marasmiineae</taxon>
        <taxon>Mycenaceae</taxon>
        <taxon>Mycena</taxon>
    </lineage>
</organism>
<sequence length="218" mass="24635">MQYYHARRNLDFSSPASSPLESPIYGAVSPDEHLDAKVKLRNRLNSGHLANMPAGFPFRRLTDPCGAPRICYDPYEFREDLRLDSRRGKLAAYVSFINESADTRPYSSKKDYLSWCAYLPQLDLLPYTRGPPPKLPAAHVRVDAQVMNTAYGKHIEGDPRIILRALSISLELGLLVTVSLEHRDDYPGTFSVLYIGTANNGRRSVLFNAGSFKMRRRT</sequence>
<reference evidence="1" key="1">
    <citation type="submission" date="2023-03" db="EMBL/GenBank/DDBJ databases">
        <title>Massive genome expansion in bonnet fungi (Mycena s.s.) driven by repeated elements and novel gene families across ecological guilds.</title>
        <authorList>
            <consortium name="Lawrence Berkeley National Laboratory"/>
            <person name="Harder C.B."/>
            <person name="Miyauchi S."/>
            <person name="Viragh M."/>
            <person name="Kuo A."/>
            <person name="Thoen E."/>
            <person name="Andreopoulos B."/>
            <person name="Lu D."/>
            <person name="Skrede I."/>
            <person name="Drula E."/>
            <person name="Henrissat B."/>
            <person name="Morin E."/>
            <person name="Kohler A."/>
            <person name="Barry K."/>
            <person name="LaButti K."/>
            <person name="Morin E."/>
            <person name="Salamov A."/>
            <person name="Lipzen A."/>
            <person name="Mereny Z."/>
            <person name="Hegedus B."/>
            <person name="Baldrian P."/>
            <person name="Stursova M."/>
            <person name="Weitz H."/>
            <person name="Taylor A."/>
            <person name="Grigoriev I.V."/>
            <person name="Nagy L.G."/>
            <person name="Martin F."/>
            <person name="Kauserud H."/>
        </authorList>
    </citation>
    <scope>NUCLEOTIDE SEQUENCE</scope>
    <source>
        <strain evidence="1">CBHHK002</strain>
    </source>
</reference>
<evidence type="ECO:0000313" key="2">
    <source>
        <dbReference type="Proteomes" id="UP001218218"/>
    </source>
</evidence>
<dbReference type="Proteomes" id="UP001218218">
    <property type="component" value="Unassembled WGS sequence"/>
</dbReference>
<name>A0AAD7AIS3_9AGAR</name>
<gene>
    <name evidence="1" type="ORF">DFH08DRAFT_415515</name>
</gene>
<proteinExistence type="predicted"/>